<dbReference type="Gene3D" id="3.20.20.80">
    <property type="entry name" value="Glycosidases"/>
    <property type="match status" value="1"/>
</dbReference>
<gene>
    <name evidence="2" type="ORF">GCM10023307_02900</name>
</gene>
<dbReference type="PROSITE" id="PS51904">
    <property type="entry name" value="GLYCOSYL_HYDROL_F25_2"/>
    <property type="match status" value="1"/>
</dbReference>
<accession>A0ABP9AL39</accession>
<dbReference type="EMBL" id="BAABJE010000001">
    <property type="protein sequence ID" value="GAA4781855.1"/>
    <property type="molecule type" value="Genomic_DNA"/>
</dbReference>
<evidence type="ECO:0000313" key="2">
    <source>
        <dbReference type="EMBL" id="GAA4781855.1"/>
    </source>
</evidence>
<evidence type="ECO:0008006" key="4">
    <source>
        <dbReference type="Google" id="ProtNLM"/>
    </source>
</evidence>
<protein>
    <recommendedName>
        <fullName evidence="4">Lysozyme</fullName>
    </recommendedName>
</protein>
<dbReference type="Proteomes" id="UP001499959">
    <property type="component" value="Unassembled WGS sequence"/>
</dbReference>
<comment type="caution">
    <text evidence="2">The sequence shown here is derived from an EMBL/GenBank/DDBJ whole genome shotgun (WGS) entry which is preliminary data.</text>
</comment>
<name>A0ABP9AL39_9GAMM</name>
<evidence type="ECO:0000313" key="3">
    <source>
        <dbReference type="Proteomes" id="UP001499959"/>
    </source>
</evidence>
<keyword evidence="3" id="KW-1185">Reference proteome</keyword>
<sequence length="206" mass="22286">MNDTASPAVIGVDLSKWQGAVDFAKIKAAGNTYVFVKVSQGATGVDPDYARNIAGARAAGLYAGSYHFYATDHDAQSQFDNLSGHLDLKPGDLPPVVDIEVLAQNSLPGMDQQLQQFLSLIEGRYAVKPILYSGQNFASQYLKGFSAYPLWLAEYTSAPAPRMPPDWSAWTFWQYSQSGSVAGVSGAVDLDRFNGGLDDLRKLLVV</sequence>
<dbReference type="InterPro" id="IPR002053">
    <property type="entry name" value="Glyco_hydro_25"/>
</dbReference>
<proteinExistence type="inferred from homology"/>
<evidence type="ECO:0000256" key="1">
    <source>
        <dbReference type="ARBA" id="ARBA00010646"/>
    </source>
</evidence>
<dbReference type="RefSeq" id="WP_345301492.1">
    <property type="nucleotide sequence ID" value="NZ_BAABJE010000001.1"/>
</dbReference>
<dbReference type="Pfam" id="PF01183">
    <property type="entry name" value="Glyco_hydro_25"/>
    <property type="match status" value="1"/>
</dbReference>
<reference evidence="3" key="1">
    <citation type="journal article" date="2019" name="Int. J. Syst. Evol. Microbiol.">
        <title>The Global Catalogue of Microorganisms (GCM) 10K type strain sequencing project: providing services to taxonomists for standard genome sequencing and annotation.</title>
        <authorList>
            <consortium name="The Broad Institute Genomics Platform"/>
            <consortium name="The Broad Institute Genome Sequencing Center for Infectious Disease"/>
            <person name="Wu L."/>
            <person name="Ma J."/>
        </authorList>
    </citation>
    <scope>NUCLEOTIDE SEQUENCE [LARGE SCALE GENOMIC DNA]</scope>
    <source>
        <strain evidence="3">JCM 18204</strain>
    </source>
</reference>
<organism evidence="2 3">
    <name type="scientific">Lysobacter hankyongensis</name>
    <dbReference type="NCBI Taxonomy" id="1176535"/>
    <lineage>
        <taxon>Bacteria</taxon>
        <taxon>Pseudomonadati</taxon>
        <taxon>Pseudomonadota</taxon>
        <taxon>Gammaproteobacteria</taxon>
        <taxon>Lysobacterales</taxon>
        <taxon>Lysobacteraceae</taxon>
        <taxon>Lysobacter</taxon>
    </lineage>
</organism>
<comment type="similarity">
    <text evidence="1">Belongs to the glycosyl hydrolase 25 family.</text>
</comment>
<dbReference type="SUPFAM" id="SSF51445">
    <property type="entry name" value="(Trans)glycosidases"/>
    <property type="match status" value="1"/>
</dbReference>
<dbReference type="PANTHER" id="PTHR34135:SF2">
    <property type="entry name" value="LYSOZYME"/>
    <property type="match status" value="1"/>
</dbReference>
<dbReference type="InterPro" id="IPR017853">
    <property type="entry name" value="GH"/>
</dbReference>
<dbReference type="PANTHER" id="PTHR34135">
    <property type="entry name" value="LYSOZYME"/>
    <property type="match status" value="1"/>
</dbReference>